<gene>
    <name evidence="2" type="ORF">PVAP13_9KG424211</name>
</gene>
<keyword evidence="3" id="KW-1185">Reference proteome</keyword>
<sequence length="185" mass="19373">MGTYLLYSATRGGATLSAGWGGRPSYQRAHPKTPTYFSSHPYPSPPSVRPPWLLVAALVLSLRSRHVIVHGLRSGGGNTRPSGDAVTATSPESDLDAVPRLMAVSGGRTRGSCGGIYSVLPGTPCQDGHGVRGRGRPPLRRGGDPVLILGCYESSRPPADGRAAGGSGLRHRRSNGARRIATNRT</sequence>
<dbReference type="AlphaFoldDB" id="A0A8T0N8Y4"/>
<protein>
    <submittedName>
        <fullName evidence="2">Uncharacterized protein</fullName>
    </submittedName>
</protein>
<dbReference type="Proteomes" id="UP000823388">
    <property type="component" value="Chromosome 9K"/>
</dbReference>
<evidence type="ECO:0000313" key="3">
    <source>
        <dbReference type="Proteomes" id="UP000823388"/>
    </source>
</evidence>
<dbReference type="EMBL" id="CM029053">
    <property type="protein sequence ID" value="KAG2545318.1"/>
    <property type="molecule type" value="Genomic_DNA"/>
</dbReference>
<evidence type="ECO:0000313" key="2">
    <source>
        <dbReference type="EMBL" id="KAG2545318.1"/>
    </source>
</evidence>
<feature type="region of interest" description="Disordered" evidence="1">
    <location>
        <begin position="157"/>
        <end position="185"/>
    </location>
</feature>
<proteinExistence type="predicted"/>
<organism evidence="2 3">
    <name type="scientific">Panicum virgatum</name>
    <name type="common">Blackwell switchgrass</name>
    <dbReference type="NCBI Taxonomy" id="38727"/>
    <lineage>
        <taxon>Eukaryota</taxon>
        <taxon>Viridiplantae</taxon>
        <taxon>Streptophyta</taxon>
        <taxon>Embryophyta</taxon>
        <taxon>Tracheophyta</taxon>
        <taxon>Spermatophyta</taxon>
        <taxon>Magnoliopsida</taxon>
        <taxon>Liliopsida</taxon>
        <taxon>Poales</taxon>
        <taxon>Poaceae</taxon>
        <taxon>PACMAD clade</taxon>
        <taxon>Panicoideae</taxon>
        <taxon>Panicodae</taxon>
        <taxon>Paniceae</taxon>
        <taxon>Panicinae</taxon>
        <taxon>Panicum</taxon>
        <taxon>Panicum sect. Hiantes</taxon>
    </lineage>
</organism>
<evidence type="ECO:0000256" key="1">
    <source>
        <dbReference type="SAM" id="MobiDB-lite"/>
    </source>
</evidence>
<name>A0A8T0N8Y4_PANVG</name>
<accession>A0A8T0N8Y4</accession>
<reference evidence="2" key="1">
    <citation type="submission" date="2020-05" db="EMBL/GenBank/DDBJ databases">
        <title>WGS assembly of Panicum virgatum.</title>
        <authorList>
            <person name="Lovell J.T."/>
            <person name="Jenkins J."/>
            <person name="Shu S."/>
            <person name="Juenger T.E."/>
            <person name="Schmutz J."/>
        </authorList>
    </citation>
    <scope>NUCLEOTIDE SEQUENCE</scope>
    <source>
        <strain evidence="2">AP13</strain>
    </source>
</reference>
<comment type="caution">
    <text evidence="2">The sequence shown here is derived from an EMBL/GenBank/DDBJ whole genome shotgun (WGS) entry which is preliminary data.</text>
</comment>